<keyword evidence="2" id="KW-1185">Reference proteome</keyword>
<organism evidence="1 2">
    <name type="scientific">Poecilia latipinna</name>
    <name type="common">sailfin molly</name>
    <dbReference type="NCBI Taxonomy" id="48699"/>
    <lineage>
        <taxon>Eukaryota</taxon>
        <taxon>Metazoa</taxon>
        <taxon>Chordata</taxon>
        <taxon>Craniata</taxon>
        <taxon>Vertebrata</taxon>
        <taxon>Euteleostomi</taxon>
        <taxon>Actinopterygii</taxon>
        <taxon>Neopterygii</taxon>
        <taxon>Teleostei</taxon>
        <taxon>Neoteleostei</taxon>
        <taxon>Acanthomorphata</taxon>
        <taxon>Ovalentaria</taxon>
        <taxon>Atherinomorphae</taxon>
        <taxon>Cyprinodontiformes</taxon>
        <taxon>Poeciliidae</taxon>
        <taxon>Poeciliinae</taxon>
        <taxon>Poecilia</taxon>
    </lineage>
</organism>
<proteinExistence type="predicted"/>
<reference evidence="1" key="2">
    <citation type="submission" date="2025-09" db="UniProtKB">
        <authorList>
            <consortium name="Ensembl"/>
        </authorList>
    </citation>
    <scope>IDENTIFICATION</scope>
</reference>
<dbReference type="Ensembl" id="ENSPLAT00000019805.1">
    <property type="protein sequence ID" value="ENSPLAP00000012191.1"/>
    <property type="gene ID" value="ENSPLAG00000015441.1"/>
</dbReference>
<evidence type="ECO:0000313" key="1">
    <source>
        <dbReference type="Ensembl" id="ENSPLAP00000012191.1"/>
    </source>
</evidence>
<dbReference type="AlphaFoldDB" id="A0A3B3UHG1"/>
<dbReference type="Proteomes" id="UP000261500">
    <property type="component" value="Unplaced"/>
</dbReference>
<accession>A0A3B3UHG1</accession>
<protein>
    <submittedName>
        <fullName evidence="1">Uncharacterized protein</fullName>
    </submittedName>
</protein>
<name>A0A3B3UHG1_9TELE</name>
<reference evidence="1" key="1">
    <citation type="submission" date="2025-08" db="UniProtKB">
        <authorList>
            <consortium name="Ensembl"/>
        </authorList>
    </citation>
    <scope>IDENTIFICATION</scope>
</reference>
<sequence>NYQHRGQMGAPTHFYLPPPLRPPALPPPPPGASLLTPPFCHLVCSSELRVCVDVCVRQRERKREKTCVRGHLFCWWDASDWFVSRLEQNKESRVSNSNVFKNG</sequence>
<evidence type="ECO:0000313" key="2">
    <source>
        <dbReference type="Proteomes" id="UP000261500"/>
    </source>
</evidence>
<dbReference type="GeneTree" id="ENSGT00940000180837"/>